<dbReference type="GO" id="GO:0006139">
    <property type="term" value="P:nucleobase-containing compound metabolic process"/>
    <property type="evidence" value="ECO:0007669"/>
    <property type="project" value="InterPro"/>
</dbReference>
<dbReference type="InterPro" id="IPR002121">
    <property type="entry name" value="HRDC_dom"/>
</dbReference>
<dbReference type="GO" id="GO:0003676">
    <property type="term" value="F:nucleic acid binding"/>
    <property type="evidence" value="ECO:0007669"/>
    <property type="project" value="InterPro"/>
</dbReference>
<dbReference type="Gene3D" id="1.10.150.80">
    <property type="entry name" value="HRDC domain"/>
    <property type="match status" value="2"/>
</dbReference>
<dbReference type="InterPro" id="IPR041605">
    <property type="entry name" value="Exo_C"/>
</dbReference>
<dbReference type="Pfam" id="PF01612">
    <property type="entry name" value="DNA_pol_A_exo1"/>
    <property type="match status" value="1"/>
</dbReference>
<dbReference type="InterPro" id="IPR044876">
    <property type="entry name" value="HRDC_dom_sf"/>
</dbReference>
<sequence>MNDEPDLLPLLSAPRVESVYVDDLDVLNAAVQDLLAASGYLAVDAERASGFKYSQRAYLVQLYRTGSKIYLLDPIAFTDAELTQLSEFMANTPWILHAATQDLPCLAELGLYPNELFDTELISRLLGFDRVGLGAVCELTLGVRLAKEHSAADWSTRPLPANWLNYAALDVDVLPEMQKFLQAEIQAQGKEEIVAQEMKNLLRFQPKPAKTERWRSMSNFHDLREPRQLAVAKSIWEAREQLAQKLDVSPGRLVPDSSIVHVAKTLPQTKSKLTGDKAFNGRASRTYLDIWWQALDTGLSVRELPPMRISVGGLPNHRNWPAKFPEADARLQAAKEVIAEASKRLLIPTENILTPDYLRQLCFEPEGFSALEIGNQLTQLGARPWQIDELADELSRALSSAKPPVDPAL</sequence>
<dbReference type="Pfam" id="PF00570">
    <property type="entry name" value="HRDC"/>
    <property type="match status" value="1"/>
</dbReference>
<feature type="domain" description="HRDC" evidence="1">
    <location>
        <begin position="225"/>
        <end position="305"/>
    </location>
</feature>
<protein>
    <submittedName>
        <fullName evidence="2">Unannotated protein</fullName>
    </submittedName>
</protein>
<dbReference type="Pfam" id="PF18305">
    <property type="entry name" value="DNA_pol_A_exoN"/>
    <property type="match status" value="1"/>
</dbReference>
<evidence type="ECO:0000313" key="2">
    <source>
        <dbReference type="EMBL" id="CAB4956788.1"/>
    </source>
</evidence>
<dbReference type="GO" id="GO:0000166">
    <property type="term" value="F:nucleotide binding"/>
    <property type="evidence" value="ECO:0007669"/>
    <property type="project" value="InterPro"/>
</dbReference>
<reference evidence="2" key="1">
    <citation type="submission" date="2020-05" db="EMBL/GenBank/DDBJ databases">
        <authorList>
            <person name="Chiriac C."/>
            <person name="Salcher M."/>
            <person name="Ghai R."/>
            <person name="Kavagutti S V."/>
        </authorList>
    </citation>
    <scope>NUCLEOTIDE SEQUENCE</scope>
</reference>
<dbReference type="Gene3D" id="3.30.420.10">
    <property type="entry name" value="Ribonuclease H-like superfamily/Ribonuclease H"/>
    <property type="match status" value="1"/>
</dbReference>
<dbReference type="InterPro" id="IPR010997">
    <property type="entry name" value="HRDC-like_sf"/>
</dbReference>
<dbReference type="InterPro" id="IPR051086">
    <property type="entry name" value="RNase_D-like"/>
</dbReference>
<gene>
    <name evidence="2" type="ORF">UFOPK3837_00799</name>
</gene>
<dbReference type="CDD" id="cd06142">
    <property type="entry name" value="RNaseD_exo"/>
    <property type="match status" value="1"/>
</dbReference>
<dbReference type="PANTHER" id="PTHR47649">
    <property type="entry name" value="RIBONUCLEASE D"/>
    <property type="match status" value="1"/>
</dbReference>
<proteinExistence type="predicted"/>
<dbReference type="PROSITE" id="PS50967">
    <property type="entry name" value="HRDC"/>
    <property type="match status" value="1"/>
</dbReference>
<dbReference type="AlphaFoldDB" id="A0A6J7KKK2"/>
<evidence type="ECO:0000259" key="1">
    <source>
        <dbReference type="PROSITE" id="PS50967"/>
    </source>
</evidence>
<dbReference type="PANTHER" id="PTHR47649:SF1">
    <property type="entry name" value="RIBONUCLEASE D"/>
    <property type="match status" value="1"/>
</dbReference>
<dbReference type="GO" id="GO:0008408">
    <property type="term" value="F:3'-5' exonuclease activity"/>
    <property type="evidence" value="ECO:0007669"/>
    <property type="project" value="InterPro"/>
</dbReference>
<dbReference type="EMBL" id="CAFBNO010000034">
    <property type="protein sequence ID" value="CAB4956788.1"/>
    <property type="molecule type" value="Genomic_DNA"/>
</dbReference>
<dbReference type="InterPro" id="IPR012337">
    <property type="entry name" value="RNaseH-like_sf"/>
</dbReference>
<dbReference type="SMART" id="SM00474">
    <property type="entry name" value="35EXOc"/>
    <property type="match status" value="1"/>
</dbReference>
<organism evidence="2">
    <name type="scientific">freshwater metagenome</name>
    <dbReference type="NCBI Taxonomy" id="449393"/>
    <lineage>
        <taxon>unclassified sequences</taxon>
        <taxon>metagenomes</taxon>
        <taxon>ecological metagenomes</taxon>
    </lineage>
</organism>
<dbReference type="InterPro" id="IPR036397">
    <property type="entry name" value="RNaseH_sf"/>
</dbReference>
<dbReference type="SUPFAM" id="SSF53098">
    <property type="entry name" value="Ribonuclease H-like"/>
    <property type="match status" value="1"/>
</dbReference>
<dbReference type="InterPro" id="IPR002562">
    <property type="entry name" value="3'-5'_exonuclease_dom"/>
</dbReference>
<accession>A0A6J7KKK2</accession>
<dbReference type="SUPFAM" id="SSF47819">
    <property type="entry name" value="HRDC-like"/>
    <property type="match status" value="1"/>
</dbReference>
<name>A0A6J7KKK2_9ZZZZ</name>